<evidence type="ECO:0000259" key="2">
    <source>
        <dbReference type="Pfam" id="PF04909"/>
    </source>
</evidence>
<gene>
    <name evidence="3" type="ORF">nbrc107696_21290</name>
</gene>
<name>A0A7I9V9C0_9ACTN</name>
<comment type="caution">
    <text evidence="3">The sequence shown here is derived from an EMBL/GenBank/DDBJ whole genome shotgun (WGS) entry which is preliminary data.</text>
</comment>
<dbReference type="GO" id="GO:0019748">
    <property type="term" value="P:secondary metabolic process"/>
    <property type="evidence" value="ECO:0007669"/>
    <property type="project" value="TreeGrafter"/>
</dbReference>
<proteinExistence type="predicted"/>
<sequence>MTALLVHDVDSHENIPGHLLKDSFGESGRMLGDLFESASRAHPDPTPTNPHQPGVVGDVTEIDADTIWSIKGAPAPSAIDLSRRAEVLDVMGIDRQLVFPTAALAALIIGGMNDDAYAARWGADTSMFGDLTRPEFAEQFVVDHNAWAIENASIDDGRIRAVGVLRTRPTAQEMIAQAKALVDGGVRAVYLQADVPPGGLSPANSAFDPMWALLEEADVAVTLHIGTEFFFLDPRWTYAETFSSMFQSAEIPNANLQIFSTVHMAIDNYLSTLVLGGVFERFPRLRVGLMEVGAHWVGNAARRMNMYVDVFPGADAKKFSLRPSEFINRNVRVSPFNFEPVDRYFRDDPDLADVFCYSSDYPHTEGGKDSKAKMLARMEPLGAELTEKFFRTNAEWLLPA</sequence>
<dbReference type="InterPro" id="IPR032466">
    <property type="entry name" value="Metal_Hydrolase"/>
</dbReference>
<dbReference type="InterPro" id="IPR032465">
    <property type="entry name" value="ACMSD"/>
</dbReference>
<accession>A0A7I9V9C0</accession>
<keyword evidence="1" id="KW-0456">Lyase</keyword>
<feature type="domain" description="Amidohydrolase-related" evidence="2">
    <location>
        <begin position="129"/>
        <end position="398"/>
    </location>
</feature>
<dbReference type="AlphaFoldDB" id="A0A7I9V9C0"/>
<dbReference type="GO" id="GO:0005737">
    <property type="term" value="C:cytoplasm"/>
    <property type="evidence" value="ECO:0007669"/>
    <property type="project" value="TreeGrafter"/>
</dbReference>
<dbReference type="EMBL" id="BJOV01000003">
    <property type="protein sequence ID" value="GEE01683.1"/>
    <property type="molecule type" value="Genomic_DNA"/>
</dbReference>
<dbReference type="Proteomes" id="UP000444960">
    <property type="component" value="Unassembled WGS sequence"/>
</dbReference>
<dbReference type="GO" id="GO:0016831">
    <property type="term" value="F:carboxy-lyase activity"/>
    <property type="evidence" value="ECO:0007669"/>
    <property type="project" value="InterPro"/>
</dbReference>
<evidence type="ECO:0000313" key="4">
    <source>
        <dbReference type="Proteomes" id="UP000444960"/>
    </source>
</evidence>
<evidence type="ECO:0000256" key="1">
    <source>
        <dbReference type="ARBA" id="ARBA00023239"/>
    </source>
</evidence>
<protein>
    <recommendedName>
        <fullName evidence="2">Amidohydrolase-related domain-containing protein</fullName>
    </recommendedName>
</protein>
<dbReference type="InterPro" id="IPR006680">
    <property type="entry name" value="Amidohydro-rel"/>
</dbReference>
<reference evidence="4" key="1">
    <citation type="submission" date="2019-06" db="EMBL/GenBank/DDBJ databases">
        <title>Gordonia isolated from sludge of a wastewater treatment plant.</title>
        <authorList>
            <person name="Tamura T."/>
            <person name="Aoyama K."/>
            <person name="Kang Y."/>
            <person name="Saito S."/>
            <person name="Akiyama N."/>
            <person name="Yazawa K."/>
            <person name="Gonoi T."/>
            <person name="Mikami Y."/>
        </authorList>
    </citation>
    <scope>NUCLEOTIDE SEQUENCE [LARGE SCALE GENOMIC DNA]</scope>
    <source>
        <strain evidence="4">NBRC 107696</strain>
    </source>
</reference>
<dbReference type="OrthoDB" id="8673349at2"/>
<dbReference type="GO" id="GO:0016787">
    <property type="term" value="F:hydrolase activity"/>
    <property type="evidence" value="ECO:0007669"/>
    <property type="project" value="InterPro"/>
</dbReference>
<dbReference type="Pfam" id="PF04909">
    <property type="entry name" value="Amidohydro_2"/>
    <property type="match status" value="1"/>
</dbReference>
<dbReference type="PANTHER" id="PTHR21240:SF28">
    <property type="entry name" value="ISO-OROTATE DECARBOXYLASE (EUROFUNG)"/>
    <property type="match status" value="1"/>
</dbReference>
<dbReference type="SUPFAM" id="SSF51556">
    <property type="entry name" value="Metallo-dependent hydrolases"/>
    <property type="match status" value="1"/>
</dbReference>
<dbReference type="PANTHER" id="PTHR21240">
    <property type="entry name" value="2-AMINO-3-CARBOXYLMUCONATE-6-SEMIALDEHYDE DECARBOXYLASE"/>
    <property type="match status" value="1"/>
</dbReference>
<dbReference type="Gene3D" id="3.20.20.140">
    <property type="entry name" value="Metal-dependent hydrolases"/>
    <property type="match status" value="1"/>
</dbReference>
<evidence type="ECO:0000313" key="3">
    <source>
        <dbReference type="EMBL" id="GEE01683.1"/>
    </source>
</evidence>
<dbReference type="RefSeq" id="WP_161895444.1">
    <property type="nucleotide sequence ID" value="NZ_BJOV01000003.1"/>
</dbReference>
<keyword evidence="4" id="KW-1185">Reference proteome</keyword>
<organism evidence="3 4">
    <name type="scientific">Gordonia spumicola</name>
    <dbReference type="NCBI Taxonomy" id="589161"/>
    <lineage>
        <taxon>Bacteria</taxon>
        <taxon>Bacillati</taxon>
        <taxon>Actinomycetota</taxon>
        <taxon>Actinomycetes</taxon>
        <taxon>Mycobacteriales</taxon>
        <taxon>Gordoniaceae</taxon>
        <taxon>Gordonia</taxon>
    </lineage>
</organism>